<evidence type="ECO:0008006" key="3">
    <source>
        <dbReference type="Google" id="ProtNLM"/>
    </source>
</evidence>
<dbReference type="Proteomes" id="UP001500449">
    <property type="component" value="Unassembled WGS sequence"/>
</dbReference>
<dbReference type="RefSeq" id="WP_344416711.1">
    <property type="nucleotide sequence ID" value="NZ_BAAAQK010000006.1"/>
</dbReference>
<evidence type="ECO:0000313" key="1">
    <source>
        <dbReference type="EMBL" id="GAA1847926.1"/>
    </source>
</evidence>
<dbReference type="InterPro" id="IPR014710">
    <property type="entry name" value="RmlC-like_jellyroll"/>
</dbReference>
<comment type="caution">
    <text evidence="1">The sequence shown here is derived from an EMBL/GenBank/DDBJ whole genome shotgun (WGS) entry which is preliminary data.</text>
</comment>
<accession>A0ABN2N2X6</accession>
<reference evidence="1 2" key="1">
    <citation type="journal article" date="2019" name="Int. J. Syst. Evol. Microbiol.">
        <title>The Global Catalogue of Microorganisms (GCM) 10K type strain sequencing project: providing services to taxonomists for standard genome sequencing and annotation.</title>
        <authorList>
            <consortium name="The Broad Institute Genomics Platform"/>
            <consortium name="The Broad Institute Genome Sequencing Center for Infectious Disease"/>
            <person name="Wu L."/>
            <person name="Ma J."/>
        </authorList>
    </citation>
    <scope>NUCLEOTIDE SEQUENCE [LARGE SCALE GENOMIC DNA]</scope>
    <source>
        <strain evidence="1 2">JCM 16009</strain>
    </source>
</reference>
<dbReference type="Gene3D" id="2.60.120.10">
    <property type="entry name" value="Jelly Rolls"/>
    <property type="match status" value="1"/>
</dbReference>
<dbReference type="InterPro" id="IPR011051">
    <property type="entry name" value="RmlC_Cupin_sf"/>
</dbReference>
<name>A0ABN2N2X6_9PSEU</name>
<dbReference type="SUPFAM" id="SSF51182">
    <property type="entry name" value="RmlC-like cupins"/>
    <property type="match status" value="1"/>
</dbReference>
<dbReference type="InterPro" id="IPR047142">
    <property type="entry name" value="OryJ/VirC-like"/>
</dbReference>
<keyword evidence="2" id="KW-1185">Reference proteome</keyword>
<dbReference type="PANTHER" id="PTHR36156">
    <property type="entry name" value="SLR2101 PROTEIN"/>
    <property type="match status" value="1"/>
</dbReference>
<dbReference type="EMBL" id="BAAAQK010000006">
    <property type="protein sequence ID" value="GAA1847926.1"/>
    <property type="molecule type" value="Genomic_DNA"/>
</dbReference>
<protein>
    <recommendedName>
        <fullName evidence="3">Cupin domain-containing protein</fullName>
    </recommendedName>
</protein>
<proteinExistence type="predicted"/>
<sequence length="145" mass="15140">MTTIVTVGVENGRSSIRSVRTPEIALSDGAVSASDQVHRTIGWPPELAKGTPHTGPVRPVKADPGEFACVVVEFAPDAVADPHRTTTLDHDVILRGSVVLGTDEDSVELRAGDVAVVEAAVHSWRAGPDGVSMVVSMVALPDGDR</sequence>
<dbReference type="PANTHER" id="PTHR36156:SF2">
    <property type="entry name" value="CUPIN TYPE-2 DOMAIN-CONTAINING PROTEIN"/>
    <property type="match status" value="1"/>
</dbReference>
<evidence type="ECO:0000313" key="2">
    <source>
        <dbReference type="Proteomes" id="UP001500449"/>
    </source>
</evidence>
<gene>
    <name evidence="1" type="ORF">GCM10009836_29530</name>
</gene>
<organism evidence="1 2">
    <name type="scientific">Pseudonocardia ailaonensis</name>
    <dbReference type="NCBI Taxonomy" id="367279"/>
    <lineage>
        <taxon>Bacteria</taxon>
        <taxon>Bacillati</taxon>
        <taxon>Actinomycetota</taxon>
        <taxon>Actinomycetes</taxon>
        <taxon>Pseudonocardiales</taxon>
        <taxon>Pseudonocardiaceae</taxon>
        <taxon>Pseudonocardia</taxon>
    </lineage>
</organism>